<feature type="signal peptide" evidence="1">
    <location>
        <begin position="1"/>
        <end position="26"/>
    </location>
</feature>
<keyword evidence="2" id="KW-0808">Transferase</keyword>
<evidence type="ECO:0000313" key="2">
    <source>
        <dbReference type="EMBL" id="QIZ06711.1"/>
    </source>
</evidence>
<organism evidence="2 3">
    <name type="scientific">Priestia megaterium</name>
    <name type="common">Bacillus megaterium</name>
    <dbReference type="NCBI Taxonomy" id="1404"/>
    <lineage>
        <taxon>Bacteria</taxon>
        <taxon>Bacillati</taxon>
        <taxon>Bacillota</taxon>
        <taxon>Bacilli</taxon>
        <taxon>Bacillales</taxon>
        <taxon>Bacillaceae</taxon>
        <taxon>Priestia</taxon>
    </lineage>
</organism>
<gene>
    <name evidence="2" type="ORF">HFZ78_08310</name>
</gene>
<proteinExistence type="predicted"/>
<reference evidence="2 3" key="2">
    <citation type="submission" date="2020-04" db="EMBL/GenBank/DDBJ databases">
        <authorList>
            <person name="Fomenkov A."/>
            <person name="Anton B.P."/>
            <person name="Roberts R.J."/>
        </authorList>
    </citation>
    <scope>NUCLEOTIDE SEQUENCE [LARGE SCALE GENOMIC DNA]</scope>
    <source>
        <strain evidence="2 3">S2</strain>
    </source>
</reference>
<protein>
    <submittedName>
        <fullName evidence="2">Glycosyltransferase</fullName>
    </submittedName>
</protein>
<evidence type="ECO:0000256" key="1">
    <source>
        <dbReference type="SAM" id="SignalP"/>
    </source>
</evidence>
<sequence>MKKLTKKFTVLLLSIALILPAISVKAAPPPPPVNQKQTMSESAHQLKFNFRRLWMENGIWTRSYIVSAAANLEDQQMVLARLLKNQDELGNAIKPFYGEAAGTKLAQLLREHILLAGKVLEAAKANNQADLQKYNTAWYKNADDIAAFLSSANPNWNNTALKQLLHAHLRMVTDSVLARLKKDWNGDIRAFDEGEIHLIKIADVLSDGIIKQFPQKF</sequence>
<dbReference type="Proteomes" id="UP000501868">
    <property type="component" value="Chromosome"/>
</dbReference>
<feature type="chain" id="PRO_5026260580" evidence="1">
    <location>
        <begin position="27"/>
        <end position="217"/>
    </location>
</feature>
<evidence type="ECO:0000313" key="3">
    <source>
        <dbReference type="Proteomes" id="UP000501868"/>
    </source>
</evidence>
<name>A0A6H1P081_PRIMG</name>
<dbReference type="EMBL" id="CP051128">
    <property type="protein sequence ID" value="QIZ06711.1"/>
    <property type="molecule type" value="Genomic_DNA"/>
</dbReference>
<accession>A0A6H1P081</accession>
<dbReference type="AlphaFoldDB" id="A0A6H1P081"/>
<reference evidence="2 3" key="1">
    <citation type="submission" date="2020-04" db="EMBL/GenBank/DDBJ databases">
        <title>Genome-Wide Identification of 5-Methylcytosine Sites in Bacterial Genomes By High-Throughput Sequencing of MspJI Restriction Fragments.</title>
        <authorList>
            <person name="Wu V."/>
        </authorList>
    </citation>
    <scope>NUCLEOTIDE SEQUENCE [LARGE SCALE GENOMIC DNA]</scope>
    <source>
        <strain evidence="2 3">S2</strain>
    </source>
</reference>
<keyword evidence="1" id="KW-0732">Signal</keyword>
<dbReference type="GO" id="GO:0016740">
    <property type="term" value="F:transferase activity"/>
    <property type="evidence" value="ECO:0007669"/>
    <property type="project" value="UniProtKB-KW"/>
</dbReference>